<evidence type="ECO:0000313" key="3">
    <source>
        <dbReference type="Proteomes" id="UP001519363"/>
    </source>
</evidence>
<keyword evidence="3" id="KW-1185">Reference proteome</keyword>
<evidence type="ECO:0008006" key="4">
    <source>
        <dbReference type="Google" id="ProtNLM"/>
    </source>
</evidence>
<keyword evidence="1" id="KW-0812">Transmembrane</keyword>
<keyword evidence="1" id="KW-0472">Membrane</keyword>
<proteinExistence type="predicted"/>
<protein>
    <recommendedName>
        <fullName evidence="4">DUF304 domain-containing protein</fullName>
    </recommendedName>
</protein>
<gene>
    <name evidence="2" type="ORF">JOF53_004515</name>
</gene>
<dbReference type="RefSeq" id="WP_086786846.1">
    <property type="nucleotide sequence ID" value="NZ_JAGIOO010000001.1"/>
</dbReference>
<sequence length="351" mass="37005">MQPDPQPVVADPVTDRPAARDPHTAAAVAQLQQVIYLLPVVTAGLLVLVYLGWLSLVTGLVGAAVLLALFGLYLPRLLATRKLVSAHTWRPVAATVLGSGGLKFTADADGRTFAITEVLGRFGHRVVARTGRLWLLGPLPSGHVLVRVDGVTAALPGKSVATPSRLGPVAQDAPGPAGTAAEDGLVRAWARQCVRQARLRIWVGPLVYVLLAPPLLTFVVPPWQDVRALVIFLFGLVVGLVFALVRTGVLHRRFAHYVRLPELLAAGPWQQALVTIGPWQGKGLGLGDADGMLHVPTANVPVHLPQAGRDLVANIQATGRVWFVGELRPGAVLALGYPGFPVLGVAVCGPA</sequence>
<organism evidence="2 3">
    <name type="scientific">Crossiella equi</name>
    <dbReference type="NCBI Taxonomy" id="130796"/>
    <lineage>
        <taxon>Bacteria</taxon>
        <taxon>Bacillati</taxon>
        <taxon>Actinomycetota</taxon>
        <taxon>Actinomycetes</taxon>
        <taxon>Pseudonocardiales</taxon>
        <taxon>Pseudonocardiaceae</taxon>
        <taxon>Crossiella</taxon>
    </lineage>
</organism>
<evidence type="ECO:0000313" key="2">
    <source>
        <dbReference type="EMBL" id="MBP2475643.1"/>
    </source>
</evidence>
<comment type="caution">
    <text evidence="2">The sequence shown here is derived from an EMBL/GenBank/DDBJ whole genome shotgun (WGS) entry which is preliminary data.</text>
</comment>
<accession>A0ABS5AGC8</accession>
<feature type="transmembrane region" description="Helical" evidence="1">
    <location>
        <begin position="34"/>
        <end position="53"/>
    </location>
</feature>
<dbReference type="EMBL" id="JAGIOO010000001">
    <property type="protein sequence ID" value="MBP2475643.1"/>
    <property type="molecule type" value="Genomic_DNA"/>
</dbReference>
<keyword evidence="1" id="KW-1133">Transmembrane helix</keyword>
<dbReference type="Proteomes" id="UP001519363">
    <property type="component" value="Unassembled WGS sequence"/>
</dbReference>
<feature type="transmembrane region" description="Helical" evidence="1">
    <location>
        <begin position="201"/>
        <end position="220"/>
    </location>
</feature>
<feature type="transmembrane region" description="Helical" evidence="1">
    <location>
        <begin position="226"/>
        <end position="245"/>
    </location>
</feature>
<evidence type="ECO:0000256" key="1">
    <source>
        <dbReference type="SAM" id="Phobius"/>
    </source>
</evidence>
<reference evidence="2 3" key="1">
    <citation type="submission" date="2021-03" db="EMBL/GenBank/DDBJ databases">
        <title>Sequencing the genomes of 1000 actinobacteria strains.</title>
        <authorList>
            <person name="Klenk H.-P."/>
        </authorList>
    </citation>
    <scope>NUCLEOTIDE SEQUENCE [LARGE SCALE GENOMIC DNA]</scope>
    <source>
        <strain evidence="2 3">DSM 44580</strain>
    </source>
</reference>
<feature type="transmembrane region" description="Helical" evidence="1">
    <location>
        <begin position="59"/>
        <end position="79"/>
    </location>
</feature>
<name>A0ABS5AGC8_9PSEU</name>